<evidence type="ECO:0000256" key="4">
    <source>
        <dbReference type="ARBA" id="ARBA00022840"/>
    </source>
</evidence>
<dbReference type="Pfam" id="PF00501">
    <property type="entry name" value="AMP-binding"/>
    <property type="match status" value="1"/>
</dbReference>
<evidence type="ECO:0000313" key="7">
    <source>
        <dbReference type="EMBL" id="GCE27946.1"/>
    </source>
</evidence>
<dbReference type="PANTHER" id="PTHR24096">
    <property type="entry name" value="LONG-CHAIN-FATTY-ACID--COA LIGASE"/>
    <property type="match status" value="1"/>
</dbReference>
<dbReference type="SUPFAM" id="SSF56801">
    <property type="entry name" value="Acetyl-CoA synthetase-like"/>
    <property type="match status" value="1"/>
</dbReference>
<dbReference type="EMBL" id="BIFT01000001">
    <property type="protein sequence ID" value="GCE27946.1"/>
    <property type="molecule type" value="Genomic_DNA"/>
</dbReference>
<dbReference type="GO" id="GO:0005524">
    <property type="term" value="F:ATP binding"/>
    <property type="evidence" value="ECO:0007669"/>
    <property type="project" value="UniProtKB-KW"/>
</dbReference>
<dbReference type="AlphaFoldDB" id="A0A402B9D6"/>
<dbReference type="InterPro" id="IPR025110">
    <property type="entry name" value="AMP-bd_C"/>
</dbReference>
<dbReference type="FunFam" id="3.30.300.30:FF:000007">
    <property type="entry name" value="4-coumarate--CoA ligase 2"/>
    <property type="match status" value="1"/>
</dbReference>
<keyword evidence="8" id="KW-1185">Reference proteome</keyword>
<dbReference type="OrthoDB" id="9781737at2"/>
<dbReference type="InterPro" id="IPR045851">
    <property type="entry name" value="AMP-bd_C_sf"/>
</dbReference>
<evidence type="ECO:0000259" key="5">
    <source>
        <dbReference type="Pfam" id="PF00501"/>
    </source>
</evidence>
<dbReference type="PANTHER" id="PTHR24096:SF149">
    <property type="entry name" value="AMP-BINDING DOMAIN-CONTAINING PROTEIN-RELATED"/>
    <property type="match status" value="1"/>
</dbReference>
<dbReference type="Gene3D" id="3.40.50.12780">
    <property type="entry name" value="N-terminal domain of ligase-like"/>
    <property type="match status" value="1"/>
</dbReference>
<evidence type="ECO:0000313" key="8">
    <source>
        <dbReference type="Proteomes" id="UP000287171"/>
    </source>
</evidence>
<feature type="domain" description="AMP-binding enzyme C-terminal" evidence="6">
    <location>
        <begin position="443"/>
        <end position="518"/>
    </location>
</feature>
<reference evidence="8" key="1">
    <citation type="submission" date="2018-12" db="EMBL/GenBank/DDBJ databases">
        <title>Tengunoibacter tsumagoiensis gen. nov., sp. nov., Dictyobacter kobayashii sp. nov., D. alpinus sp. nov., and D. joshuensis sp. nov. and description of Dictyobacteraceae fam. nov. within the order Ktedonobacterales isolated from Tengu-no-mugimeshi.</title>
        <authorList>
            <person name="Wang C.M."/>
            <person name="Zheng Y."/>
            <person name="Sakai Y."/>
            <person name="Toyoda A."/>
            <person name="Minakuchi Y."/>
            <person name="Abe K."/>
            <person name="Yokota A."/>
            <person name="Yabe S."/>
        </authorList>
    </citation>
    <scope>NUCLEOTIDE SEQUENCE [LARGE SCALE GENOMIC DNA]</scope>
    <source>
        <strain evidence="8">Uno16</strain>
    </source>
</reference>
<dbReference type="InterPro" id="IPR020845">
    <property type="entry name" value="AMP-binding_CS"/>
</dbReference>
<evidence type="ECO:0000259" key="6">
    <source>
        <dbReference type="Pfam" id="PF13193"/>
    </source>
</evidence>
<evidence type="ECO:0000256" key="2">
    <source>
        <dbReference type="ARBA" id="ARBA00022598"/>
    </source>
</evidence>
<sequence>MSKKMVAPELFRPPMDFPDVPYDHLLRAAAERNPDHLAIIYHDLNLTYREVVSMVNGIANGLYGLGLRKGDHLCLFTTNRPEYIVTFIAAASIGVVVSPMNPSYKEREISYQLANSEAKGILVQKELVPMLSLALSETEFPELKHIIVTGKEQPANLPDAILFSKLLRESSPKPPPHVDISGDDLLALPYSSGTTGLPKGTMLTHRNLVSNNLQFNTCLGITITDVALLFLPFYHIYGVMLTGSFLACGGTQVMMERFDLMKSLELCEKHKVTYYFAVPPIIIGLANAPIDLGRMASVKYIFSGAAPMPVDPARRLQEKIPGNIVQGYGLTEASPLTHSQPRDPELIRLGSIGYPIHNTECRIVDIDTGTQDLPQGEQGELLVRGPQVMQGYWHAPEETKHALQDGWLHTGDVAYVDEDGYTYIVDRKKEMIKYNGFGVAPAEIEALLLEHPAIIDTAVIGIPDDEAGELIKGIVVQRPGTTVTEEEILTFANGKLAGYKRLHFIEFINAIPKTASGKILRRELAERERARRQA</sequence>
<comment type="caution">
    <text evidence="7">The sequence shown here is derived from an EMBL/GenBank/DDBJ whole genome shotgun (WGS) entry which is preliminary data.</text>
</comment>
<dbReference type="Gene3D" id="3.30.300.30">
    <property type="match status" value="1"/>
</dbReference>
<gene>
    <name evidence="7" type="ORF">KDA_34300</name>
</gene>
<comment type="similarity">
    <text evidence="1">Belongs to the ATP-dependent AMP-binding enzyme family.</text>
</comment>
<dbReference type="Pfam" id="PF13193">
    <property type="entry name" value="AMP-binding_C"/>
    <property type="match status" value="1"/>
</dbReference>
<dbReference type="FunFam" id="3.40.50.12780:FF:000003">
    <property type="entry name" value="Long-chain-fatty-acid--CoA ligase FadD"/>
    <property type="match status" value="1"/>
</dbReference>
<feature type="domain" description="AMP-dependent synthetase/ligase" evidence="5">
    <location>
        <begin position="27"/>
        <end position="393"/>
    </location>
</feature>
<dbReference type="InterPro" id="IPR042099">
    <property type="entry name" value="ANL_N_sf"/>
</dbReference>
<organism evidence="7 8">
    <name type="scientific">Dictyobacter alpinus</name>
    <dbReference type="NCBI Taxonomy" id="2014873"/>
    <lineage>
        <taxon>Bacteria</taxon>
        <taxon>Bacillati</taxon>
        <taxon>Chloroflexota</taxon>
        <taxon>Ktedonobacteria</taxon>
        <taxon>Ktedonobacterales</taxon>
        <taxon>Dictyobacteraceae</taxon>
        <taxon>Dictyobacter</taxon>
    </lineage>
</organism>
<name>A0A402B9D6_9CHLR</name>
<evidence type="ECO:0000256" key="1">
    <source>
        <dbReference type="ARBA" id="ARBA00006432"/>
    </source>
</evidence>
<dbReference type="PROSITE" id="PS00455">
    <property type="entry name" value="AMP_BINDING"/>
    <property type="match status" value="1"/>
</dbReference>
<proteinExistence type="inferred from homology"/>
<keyword evidence="4" id="KW-0067">ATP-binding</keyword>
<keyword evidence="2 7" id="KW-0436">Ligase</keyword>
<dbReference type="Proteomes" id="UP000287171">
    <property type="component" value="Unassembled WGS sequence"/>
</dbReference>
<protein>
    <submittedName>
        <fullName evidence="7">Long-chain-fatty-acid--CoA ligase</fullName>
    </submittedName>
</protein>
<keyword evidence="3" id="KW-0547">Nucleotide-binding</keyword>
<evidence type="ECO:0000256" key="3">
    <source>
        <dbReference type="ARBA" id="ARBA00022741"/>
    </source>
</evidence>
<dbReference type="RefSeq" id="WP_126628219.1">
    <property type="nucleotide sequence ID" value="NZ_BIFT01000001.1"/>
</dbReference>
<accession>A0A402B9D6</accession>
<dbReference type="GO" id="GO:0016405">
    <property type="term" value="F:CoA-ligase activity"/>
    <property type="evidence" value="ECO:0007669"/>
    <property type="project" value="TreeGrafter"/>
</dbReference>
<dbReference type="InterPro" id="IPR000873">
    <property type="entry name" value="AMP-dep_synth/lig_dom"/>
</dbReference>